<feature type="compositionally biased region" description="Polar residues" evidence="2">
    <location>
        <begin position="322"/>
        <end position="334"/>
    </location>
</feature>
<feature type="compositionally biased region" description="Polar residues" evidence="2">
    <location>
        <begin position="400"/>
        <end position="415"/>
    </location>
</feature>
<reference evidence="5" key="2">
    <citation type="submission" date="2022-10" db="EMBL/GenBank/DDBJ databases">
        <authorList>
            <consortium name="ENA_rothamsted_submissions"/>
            <consortium name="culmorum"/>
            <person name="King R."/>
        </authorList>
    </citation>
    <scope>NUCLEOTIDE SEQUENCE</scope>
</reference>
<feature type="compositionally biased region" description="Basic and acidic residues" evidence="2">
    <location>
        <begin position="777"/>
        <end position="791"/>
    </location>
</feature>
<dbReference type="Proteomes" id="UP001153620">
    <property type="component" value="Chromosome 1"/>
</dbReference>
<gene>
    <name evidence="5" type="ORF">CHIRRI_LOCUS2546</name>
</gene>
<dbReference type="PANTHER" id="PTHR11360:SF286">
    <property type="entry name" value="GH22266P"/>
    <property type="match status" value="1"/>
</dbReference>
<organism evidence="5 6">
    <name type="scientific">Chironomus riparius</name>
    <dbReference type="NCBI Taxonomy" id="315576"/>
    <lineage>
        <taxon>Eukaryota</taxon>
        <taxon>Metazoa</taxon>
        <taxon>Ecdysozoa</taxon>
        <taxon>Arthropoda</taxon>
        <taxon>Hexapoda</taxon>
        <taxon>Insecta</taxon>
        <taxon>Pterygota</taxon>
        <taxon>Neoptera</taxon>
        <taxon>Endopterygota</taxon>
        <taxon>Diptera</taxon>
        <taxon>Nematocera</taxon>
        <taxon>Chironomoidea</taxon>
        <taxon>Chironomidae</taxon>
        <taxon>Chironominae</taxon>
        <taxon>Chironomus</taxon>
    </lineage>
</organism>
<proteinExistence type="predicted"/>
<dbReference type="EMBL" id="OU895877">
    <property type="protein sequence ID" value="CAG9799581.1"/>
    <property type="molecule type" value="Genomic_DNA"/>
</dbReference>
<dbReference type="InterPro" id="IPR011701">
    <property type="entry name" value="MFS"/>
</dbReference>
<feature type="transmembrane region" description="Helical" evidence="3">
    <location>
        <begin position="219"/>
        <end position="238"/>
    </location>
</feature>
<feature type="transmembrane region" description="Helical" evidence="3">
    <location>
        <begin position="126"/>
        <end position="146"/>
    </location>
</feature>
<dbReference type="AlphaFoldDB" id="A0A9N9RK00"/>
<feature type="transmembrane region" description="Helical" evidence="3">
    <location>
        <begin position="185"/>
        <end position="207"/>
    </location>
</feature>
<feature type="transmembrane region" description="Helical" evidence="3">
    <location>
        <begin position="57"/>
        <end position="77"/>
    </location>
</feature>
<keyword evidence="3" id="KW-1133">Transmembrane helix</keyword>
<evidence type="ECO:0000313" key="6">
    <source>
        <dbReference type="Proteomes" id="UP001153620"/>
    </source>
</evidence>
<dbReference type="InterPro" id="IPR020846">
    <property type="entry name" value="MFS_dom"/>
</dbReference>
<evidence type="ECO:0000256" key="3">
    <source>
        <dbReference type="SAM" id="Phobius"/>
    </source>
</evidence>
<feature type="compositionally biased region" description="Polar residues" evidence="2">
    <location>
        <begin position="362"/>
        <end position="381"/>
    </location>
</feature>
<dbReference type="InterPro" id="IPR036259">
    <property type="entry name" value="MFS_trans_sf"/>
</dbReference>
<feature type="transmembrane region" description="Helical" evidence="3">
    <location>
        <begin position="152"/>
        <end position="178"/>
    </location>
</feature>
<dbReference type="FunFam" id="1.20.1250.20:FF:000271">
    <property type="entry name" value="Monocarboxylate transporter"/>
    <property type="match status" value="1"/>
</dbReference>
<evidence type="ECO:0000256" key="1">
    <source>
        <dbReference type="ARBA" id="ARBA00004141"/>
    </source>
</evidence>
<protein>
    <recommendedName>
        <fullName evidence="4">Major facilitator superfamily (MFS) profile domain-containing protein</fullName>
    </recommendedName>
</protein>
<dbReference type="OrthoDB" id="2213137at2759"/>
<reference evidence="5" key="1">
    <citation type="submission" date="2022-01" db="EMBL/GenBank/DDBJ databases">
        <authorList>
            <person name="King R."/>
        </authorList>
    </citation>
    <scope>NUCLEOTIDE SEQUENCE</scope>
</reference>
<dbReference type="PROSITE" id="PS50850">
    <property type="entry name" value="MFS"/>
    <property type="match status" value="1"/>
</dbReference>
<feature type="region of interest" description="Disordered" evidence="2">
    <location>
        <begin position="322"/>
        <end position="440"/>
    </location>
</feature>
<dbReference type="Pfam" id="PF07690">
    <property type="entry name" value="MFS_1"/>
    <property type="match status" value="2"/>
</dbReference>
<keyword evidence="3" id="KW-0812">Transmembrane</keyword>
<feature type="transmembrane region" description="Helical" evidence="3">
    <location>
        <begin position="612"/>
        <end position="631"/>
    </location>
</feature>
<feature type="transmembrane region" description="Helical" evidence="3">
    <location>
        <begin position="97"/>
        <end position="119"/>
    </location>
</feature>
<feature type="transmembrane region" description="Helical" evidence="3">
    <location>
        <begin position="546"/>
        <end position="569"/>
    </location>
</feature>
<feature type="domain" description="Major facilitator superfamily (MFS) profile" evidence="4">
    <location>
        <begin position="524"/>
        <end position="797"/>
    </location>
</feature>
<evidence type="ECO:0000259" key="4">
    <source>
        <dbReference type="PROSITE" id="PS50850"/>
    </source>
</evidence>
<sequence>MSVENFRGGRRGIRNINRTDSELACEEAARLTAEIHETDDDDEINYNELPPPPDGGYGWIIVIASFCCNMIVDGIAYTFGVFLNEFVAYYGEGPGKVAWVGSLLSGMYLTAGPVVSGLCNKFGCRAVCIAGSILACTAFVLSTFSTSVNMLMLTYGVMGGIGFGMIYLPAVVLCGLYFEKKRSLATGIAVCGSGFGTFVFAPLATFLLEQFGGWKGANLVLAGIILNCAIFGALMRPLTYPKKSKEKPLMQRMYEEKRLQMERGSITGSYFTVTMPDGTIKQKLKLPLNVDPGVHSSLALDQLAQNQMHPVATLPTISESKVVNSNGNGTSVEVQSPPDVKNITRQRNRNSESDAAGDNLAVDNNNIPRNASQPVFSSQGTGIPKNGSVPTFRARKSSESGRYQPSLNPIKSSSRGDMDGTNGDVCTQKRHSRGSIGSKYSDDFEFTSKTSLSHKPQMVRPMSRKDIFYSGSVTNLKEYQSQKSLAEYRNSVLSLPRFEKEHRHDTSQYHDVESVSVDPCPCLNLPPAFKAALSSMLDVSLLRDPAFMLIAISNLFGMAALYIPFFYLVSAAEANGIEKSQAPLLISVIGITNTFARIVCGYVADFPSVDSLFLNNICLVICTISVGLTPLCSSFTSYIIMAFFFGLAIAGYISLTSIILVDLLGLEKLTNAFGLLILFRGIAAIIGTPLAGAIYEATHSYDIPFYTAGALFGLSAIASFLAPVAARWREQPESPIHVEVLTPIEENDEYEYDENDQPITMIPKIVKTAPSPSSEQPPKRIGGDTKGKELNQMESVL</sequence>
<feature type="transmembrane region" description="Helical" evidence="3">
    <location>
        <begin position="703"/>
        <end position="726"/>
    </location>
</feature>
<dbReference type="CDD" id="cd17352">
    <property type="entry name" value="MFS_MCT_SLC16"/>
    <property type="match status" value="1"/>
</dbReference>
<comment type="subcellular location">
    <subcellularLocation>
        <location evidence="1">Membrane</location>
        <topology evidence="1">Multi-pass membrane protein</topology>
    </subcellularLocation>
</comment>
<dbReference type="SUPFAM" id="SSF103473">
    <property type="entry name" value="MFS general substrate transporter"/>
    <property type="match status" value="1"/>
</dbReference>
<feature type="transmembrane region" description="Helical" evidence="3">
    <location>
        <begin position="673"/>
        <end position="697"/>
    </location>
</feature>
<dbReference type="InterPro" id="IPR050327">
    <property type="entry name" value="Proton-linked_MCT"/>
</dbReference>
<dbReference type="GO" id="GO:0016020">
    <property type="term" value="C:membrane"/>
    <property type="evidence" value="ECO:0007669"/>
    <property type="project" value="UniProtKB-SubCell"/>
</dbReference>
<name>A0A9N9RK00_9DIPT</name>
<accession>A0A9N9RK00</accession>
<dbReference type="Gene3D" id="1.20.1250.20">
    <property type="entry name" value="MFS general substrate transporter like domains"/>
    <property type="match status" value="2"/>
</dbReference>
<keyword evidence="6" id="KW-1185">Reference proteome</keyword>
<keyword evidence="3" id="KW-0472">Membrane</keyword>
<feature type="transmembrane region" description="Helical" evidence="3">
    <location>
        <begin position="581"/>
        <end position="600"/>
    </location>
</feature>
<dbReference type="PANTHER" id="PTHR11360">
    <property type="entry name" value="MONOCARBOXYLATE TRANSPORTER"/>
    <property type="match status" value="1"/>
</dbReference>
<dbReference type="GO" id="GO:0008028">
    <property type="term" value="F:monocarboxylic acid transmembrane transporter activity"/>
    <property type="evidence" value="ECO:0007669"/>
    <property type="project" value="TreeGrafter"/>
</dbReference>
<feature type="region of interest" description="Disordered" evidence="2">
    <location>
        <begin position="766"/>
        <end position="797"/>
    </location>
</feature>
<dbReference type="FunFam" id="1.20.1250.20:FF:000372">
    <property type="entry name" value="Monocarboxylate transporter"/>
    <property type="match status" value="1"/>
</dbReference>
<evidence type="ECO:0000313" key="5">
    <source>
        <dbReference type="EMBL" id="CAG9799581.1"/>
    </source>
</evidence>
<feature type="transmembrane region" description="Helical" evidence="3">
    <location>
        <begin position="637"/>
        <end position="661"/>
    </location>
</feature>
<evidence type="ECO:0000256" key="2">
    <source>
        <dbReference type="SAM" id="MobiDB-lite"/>
    </source>
</evidence>